<dbReference type="GO" id="GO:0004930">
    <property type="term" value="F:G protein-coupled receptor activity"/>
    <property type="evidence" value="ECO:0007669"/>
    <property type="project" value="UniProtKB-KW"/>
</dbReference>
<feature type="transmembrane region" description="Helical" evidence="16">
    <location>
        <begin position="237"/>
        <end position="263"/>
    </location>
</feature>
<evidence type="ECO:0000256" key="2">
    <source>
        <dbReference type="ARBA" id="ARBA00004651"/>
    </source>
</evidence>
<feature type="transmembrane region" description="Helical" evidence="16">
    <location>
        <begin position="135"/>
        <end position="156"/>
    </location>
</feature>
<dbReference type="GeneID" id="113884159"/>
<evidence type="ECO:0000256" key="14">
    <source>
        <dbReference type="ARBA" id="ARBA00023224"/>
    </source>
</evidence>
<dbReference type="PRINTS" id="PR00237">
    <property type="entry name" value="GPCRRHODOPSN"/>
</dbReference>
<evidence type="ECO:0000256" key="4">
    <source>
        <dbReference type="ARBA" id="ARBA00022475"/>
    </source>
</evidence>
<evidence type="ECO:0000313" key="18">
    <source>
        <dbReference type="Ensembl" id="ENSBIXP00005042114.1"/>
    </source>
</evidence>
<evidence type="ECO:0000256" key="3">
    <source>
        <dbReference type="ARBA" id="ARBA00010663"/>
    </source>
</evidence>
<dbReference type="FunFam" id="1.10.1220.70:FF:000001">
    <property type="entry name" value="Olfactory receptor"/>
    <property type="match status" value="1"/>
</dbReference>
<keyword evidence="6 15" id="KW-0812">Transmembrane</keyword>
<dbReference type="GeneTree" id="ENSGT01150000286948"/>
<evidence type="ECO:0000256" key="8">
    <source>
        <dbReference type="ARBA" id="ARBA00022989"/>
    </source>
</evidence>
<keyword evidence="11" id="KW-1015">Disulfide bond</keyword>
<reference evidence="18 19" key="1">
    <citation type="submission" date="2018-11" db="EMBL/GenBank/DDBJ databases">
        <title>Haplotype-resolved cattle genomes.</title>
        <authorList>
            <person name="Low W.Y."/>
            <person name="Tearle R."/>
            <person name="Bickhart D.M."/>
            <person name="Rosen B.D."/>
            <person name="Koren S."/>
            <person name="Rhie A."/>
            <person name="Hiendleder S."/>
            <person name="Phillippy A.M."/>
            <person name="Smith T.P.L."/>
            <person name="Williams J.L."/>
        </authorList>
    </citation>
    <scope>NUCLEOTIDE SEQUENCE [LARGE SCALE GENOMIC DNA]</scope>
</reference>
<dbReference type="GO" id="GO:0004984">
    <property type="term" value="F:olfactory receptor activity"/>
    <property type="evidence" value="ECO:0007669"/>
    <property type="project" value="InterPro"/>
</dbReference>
<reference evidence="18" key="2">
    <citation type="submission" date="2025-08" db="UniProtKB">
        <authorList>
            <consortium name="Ensembl"/>
        </authorList>
    </citation>
    <scope>IDENTIFICATION</scope>
</reference>
<dbReference type="InterPro" id="IPR017452">
    <property type="entry name" value="GPCR_Rhodpsn_7TM"/>
</dbReference>
<evidence type="ECO:0000256" key="10">
    <source>
        <dbReference type="ARBA" id="ARBA00023136"/>
    </source>
</evidence>
<evidence type="ECO:0000256" key="11">
    <source>
        <dbReference type="ARBA" id="ARBA00023157"/>
    </source>
</evidence>
<dbReference type="GO" id="GO:0005886">
    <property type="term" value="C:plasma membrane"/>
    <property type="evidence" value="ECO:0007669"/>
    <property type="project" value="UniProtKB-SubCell"/>
</dbReference>
<dbReference type="PROSITE" id="PS00237">
    <property type="entry name" value="G_PROTEIN_RECEP_F1_1"/>
    <property type="match status" value="1"/>
</dbReference>
<dbReference type="PRINTS" id="PR00245">
    <property type="entry name" value="OLFACTORYR"/>
</dbReference>
<dbReference type="PROSITE" id="PS50262">
    <property type="entry name" value="G_PROTEIN_RECEP_F1_2"/>
    <property type="match status" value="1"/>
</dbReference>
<feature type="domain" description="G-protein coupled receptors family 1 profile" evidence="17">
    <location>
        <begin position="78"/>
        <end position="327"/>
    </location>
</feature>
<dbReference type="PANTHER" id="PTHR24242:SF359">
    <property type="entry name" value="ODORANT RECEPTOR-RELATED"/>
    <property type="match status" value="1"/>
</dbReference>
<keyword evidence="9 15" id="KW-0297">G-protein coupled receptor</keyword>
<evidence type="ECO:0000256" key="12">
    <source>
        <dbReference type="ARBA" id="ARBA00023170"/>
    </source>
</evidence>
<name>A0A4W2IJ45_BOBOX</name>
<accession>A0A4W2IJ45</accession>
<dbReference type="AlphaFoldDB" id="A0A4W2IJ45"/>
<dbReference type="CDD" id="cd15224">
    <property type="entry name" value="7tmA_OR6B-like"/>
    <property type="match status" value="1"/>
</dbReference>
<evidence type="ECO:0000256" key="7">
    <source>
        <dbReference type="ARBA" id="ARBA00022725"/>
    </source>
</evidence>
<evidence type="ECO:0000259" key="17">
    <source>
        <dbReference type="PROSITE" id="PS50262"/>
    </source>
</evidence>
<sequence>MVPPPSSQDPVPCPAHITPASLHCSKALRSDLPAKKAMSNSTETSVTEFILLGFPELCHVRGLLFGSFLTIYMVTILENLVVMVTIRASRRLHTPMYFFLANLSVLETLYTSVTIPKLLAGLSASARTISFSGCLTQLFLFLSLGSSECFLLATMACDRYLAICHPLHYPAIMDSRLCLHLALGAWLGGFLASCMSTALISRLRFCGPNVLNHFFCDISPLLQLSCSDTATIEVLDFVAALAVLATSLLATVISYTHIVATVLRTPGAAGRQKAFSTCASHLMLVALFCTTTIFMYARPHAISSFDLNKLVSVVYSIVTPLLNPIIYCLQNHDIHEALAKLHWAPGPS</sequence>
<evidence type="ECO:0000256" key="15">
    <source>
        <dbReference type="RuleBase" id="RU000688"/>
    </source>
</evidence>
<evidence type="ECO:0000256" key="6">
    <source>
        <dbReference type="ARBA" id="ARBA00022692"/>
    </source>
</evidence>
<comment type="function">
    <text evidence="1">Putative odorant or sperm cell receptor.</text>
</comment>
<evidence type="ECO:0000313" key="19">
    <source>
        <dbReference type="Proteomes" id="UP000429181"/>
    </source>
</evidence>
<feature type="transmembrane region" description="Helical" evidence="16">
    <location>
        <begin position="177"/>
        <end position="200"/>
    </location>
</feature>
<evidence type="ECO:0000256" key="16">
    <source>
        <dbReference type="RuleBase" id="RU363047"/>
    </source>
</evidence>
<dbReference type="Ensembl" id="ENSBIXT00005036899.1">
    <property type="protein sequence ID" value="ENSBIXP00005042114.1"/>
    <property type="gene ID" value="ENSBIXG00005025387.1"/>
</dbReference>
<keyword evidence="10 16" id="KW-0472">Membrane</keyword>
<keyword evidence="14 15" id="KW-0807">Transducer</keyword>
<keyword evidence="4 16" id="KW-1003">Cell membrane</keyword>
<keyword evidence="8 16" id="KW-1133">Transmembrane helix</keyword>
<dbReference type="RefSeq" id="XP_027384187.1">
    <property type="nucleotide sequence ID" value="XM_027528386.1"/>
</dbReference>
<evidence type="ECO:0000256" key="1">
    <source>
        <dbReference type="ARBA" id="ARBA00003929"/>
    </source>
</evidence>
<keyword evidence="7 16" id="KW-0552">Olfaction</keyword>
<dbReference type="Proteomes" id="UP000429181">
    <property type="component" value="Chromosome 26"/>
</dbReference>
<dbReference type="PANTHER" id="PTHR24242">
    <property type="entry name" value="G-PROTEIN COUPLED RECEPTOR"/>
    <property type="match status" value="1"/>
</dbReference>
<keyword evidence="12 15" id="KW-0675">Receptor</keyword>
<dbReference type="Pfam" id="PF13853">
    <property type="entry name" value="7tm_4"/>
    <property type="match status" value="1"/>
</dbReference>
<protein>
    <recommendedName>
        <fullName evidence="16">Olfactory receptor</fullName>
    </recommendedName>
</protein>
<evidence type="ECO:0000256" key="9">
    <source>
        <dbReference type="ARBA" id="ARBA00023040"/>
    </source>
</evidence>
<comment type="similarity">
    <text evidence="3 15">Belongs to the G-protein coupled receptor 1 family.</text>
</comment>
<keyword evidence="5 16" id="KW-0716">Sensory transduction</keyword>
<comment type="subcellular location">
    <subcellularLocation>
        <location evidence="2 16">Cell membrane</location>
        <topology evidence="2 16">Multi-pass membrane protein</topology>
    </subcellularLocation>
</comment>
<feature type="transmembrane region" description="Helical" evidence="16">
    <location>
        <begin position="275"/>
        <end position="297"/>
    </location>
</feature>
<dbReference type="InterPro" id="IPR000276">
    <property type="entry name" value="GPCR_Rhodpsn"/>
</dbReference>
<proteinExistence type="inferred from homology"/>
<dbReference type="InterPro" id="IPR000725">
    <property type="entry name" value="Olfact_rcpt"/>
</dbReference>
<keyword evidence="13" id="KW-0325">Glycoprotein</keyword>
<evidence type="ECO:0000256" key="5">
    <source>
        <dbReference type="ARBA" id="ARBA00022606"/>
    </source>
</evidence>
<organism evidence="18 19">
    <name type="scientific">Bos indicus x Bos taurus</name>
    <name type="common">Hybrid cattle</name>
    <dbReference type="NCBI Taxonomy" id="30522"/>
    <lineage>
        <taxon>Eukaryota</taxon>
        <taxon>Metazoa</taxon>
        <taxon>Chordata</taxon>
        <taxon>Craniata</taxon>
        <taxon>Vertebrata</taxon>
        <taxon>Euteleostomi</taxon>
        <taxon>Mammalia</taxon>
        <taxon>Eutheria</taxon>
        <taxon>Laurasiatheria</taxon>
        <taxon>Artiodactyla</taxon>
        <taxon>Ruminantia</taxon>
        <taxon>Pecora</taxon>
        <taxon>Bovidae</taxon>
        <taxon>Bovinae</taxon>
        <taxon>Bos</taxon>
    </lineage>
</organism>
<feature type="transmembrane region" description="Helical" evidence="16">
    <location>
        <begin position="96"/>
        <end position="115"/>
    </location>
</feature>
<gene>
    <name evidence="18" type="primary">LOC113884159</name>
</gene>
<feature type="transmembrane region" description="Helical" evidence="16">
    <location>
        <begin position="63"/>
        <end position="84"/>
    </location>
</feature>
<evidence type="ECO:0000256" key="13">
    <source>
        <dbReference type="ARBA" id="ARBA00023180"/>
    </source>
</evidence>
<dbReference type="Gene3D" id="1.20.1070.10">
    <property type="entry name" value="Rhodopsin 7-helix transmembrane proteins"/>
    <property type="match status" value="1"/>
</dbReference>
<dbReference type="SUPFAM" id="SSF81321">
    <property type="entry name" value="Family A G protein-coupled receptor-like"/>
    <property type="match status" value="1"/>
</dbReference>
<dbReference type="InterPro" id="IPR050939">
    <property type="entry name" value="Olfactory_GPCR1"/>
</dbReference>
<dbReference type="FunFam" id="1.20.1070.10:FF:000001">
    <property type="entry name" value="Olfactory receptor"/>
    <property type="match status" value="1"/>
</dbReference>